<feature type="domain" description="Recombinase" evidence="2">
    <location>
        <begin position="4"/>
        <end position="51"/>
    </location>
</feature>
<evidence type="ECO:0000313" key="3">
    <source>
        <dbReference type="EMBL" id="MPM12901.1"/>
    </source>
</evidence>
<proteinExistence type="predicted"/>
<sequence length="76" mass="9043">MLVGKTYSGDFPNNKQRQNRGEQEQFLMKNAHEPIIKEEVYDRVQAEMQRRSNTEVVNGKTKRKDTHYSSKQEKQE</sequence>
<protein>
    <recommendedName>
        <fullName evidence="2">Recombinase domain-containing protein</fullName>
    </recommendedName>
</protein>
<dbReference type="InterPro" id="IPR011109">
    <property type="entry name" value="DNA_bind_recombinase_dom"/>
</dbReference>
<gene>
    <name evidence="3" type="ORF">SDC9_59256</name>
</gene>
<dbReference type="GO" id="GO:0003677">
    <property type="term" value="F:DNA binding"/>
    <property type="evidence" value="ECO:0007669"/>
    <property type="project" value="InterPro"/>
</dbReference>
<organism evidence="3">
    <name type="scientific">bioreactor metagenome</name>
    <dbReference type="NCBI Taxonomy" id="1076179"/>
    <lineage>
        <taxon>unclassified sequences</taxon>
        <taxon>metagenomes</taxon>
        <taxon>ecological metagenomes</taxon>
    </lineage>
</organism>
<name>A0A644XAX5_9ZZZZ</name>
<accession>A0A644XAX5</accession>
<dbReference type="Pfam" id="PF07508">
    <property type="entry name" value="Recombinase"/>
    <property type="match status" value="1"/>
</dbReference>
<dbReference type="GO" id="GO:0000150">
    <property type="term" value="F:DNA strand exchange activity"/>
    <property type="evidence" value="ECO:0007669"/>
    <property type="project" value="InterPro"/>
</dbReference>
<reference evidence="3" key="1">
    <citation type="submission" date="2019-08" db="EMBL/GenBank/DDBJ databases">
        <authorList>
            <person name="Kucharzyk K."/>
            <person name="Murdoch R.W."/>
            <person name="Higgins S."/>
            <person name="Loffler F."/>
        </authorList>
    </citation>
    <scope>NUCLEOTIDE SEQUENCE</scope>
</reference>
<comment type="caution">
    <text evidence="3">The sequence shown here is derived from an EMBL/GenBank/DDBJ whole genome shotgun (WGS) entry which is preliminary data.</text>
</comment>
<dbReference type="EMBL" id="VSSQ01002037">
    <property type="protein sequence ID" value="MPM12901.1"/>
    <property type="molecule type" value="Genomic_DNA"/>
</dbReference>
<feature type="compositionally biased region" description="Basic and acidic residues" evidence="1">
    <location>
        <begin position="66"/>
        <end position="76"/>
    </location>
</feature>
<feature type="region of interest" description="Disordered" evidence="1">
    <location>
        <begin position="1"/>
        <end position="29"/>
    </location>
</feature>
<dbReference type="Gene3D" id="3.90.1750.20">
    <property type="entry name" value="Putative Large Serine Recombinase, Chain B, Domain 2"/>
    <property type="match status" value="1"/>
</dbReference>
<dbReference type="InterPro" id="IPR038109">
    <property type="entry name" value="DNA_bind_recomb_sf"/>
</dbReference>
<evidence type="ECO:0000259" key="2">
    <source>
        <dbReference type="Pfam" id="PF07508"/>
    </source>
</evidence>
<feature type="region of interest" description="Disordered" evidence="1">
    <location>
        <begin position="47"/>
        <end position="76"/>
    </location>
</feature>
<dbReference type="AlphaFoldDB" id="A0A644XAX5"/>
<evidence type="ECO:0000256" key="1">
    <source>
        <dbReference type="SAM" id="MobiDB-lite"/>
    </source>
</evidence>